<dbReference type="EMBL" id="JAPDOD010000026">
    <property type="protein sequence ID" value="MDA0163586.1"/>
    <property type="molecule type" value="Genomic_DNA"/>
</dbReference>
<keyword evidence="3" id="KW-0460">Magnesium</keyword>
<keyword evidence="3 4" id="KW-0288">FMN</keyword>
<feature type="domain" description="Flavoprotein" evidence="5">
    <location>
        <begin position="3"/>
        <end position="181"/>
    </location>
</feature>
<comment type="similarity">
    <text evidence="3 4">In the C-terminal section; belongs to the PPC synthetase family.</text>
</comment>
<comment type="similarity">
    <text evidence="3 4">In the N-terminal section; belongs to the HFCD (homo-oligomeric flavin containing Cys decarboxylase) superfamily.</text>
</comment>
<keyword evidence="8" id="KW-1185">Reference proteome</keyword>
<dbReference type="Gene3D" id="3.40.50.10300">
    <property type="entry name" value="CoaB-like"/>
    <property type="match status" value="1"/>
</dbReference>
<feature type="region of interest" description="Phosphopantothenate--cysteine ligase" evidence="3">
    <location>
        <begin position="200"/>
        <end position="418"/>
    </location>
</feature>
<comment type="cofactor">
    <cofactor evidence="3">
        <name>Mg(2+)</name>
        <dbReference type="ChEBI" id="CHEBI:18420"/>
    </cofactor>
</comment>
<reference evidence="7" key="1">
    <citation type="submission" date="2022-10" db="EMBL/GenBank/DDBJ databases">
        <title>The WGS of Solirubrobacter ginsenosidimutans DSM 21036.</title>
        <authorList>
            <person name="Jiang Z."/>
        </authorList>
    </citation>
    <scope>NUCLEOTIDE SEQUENCE</scope>
    <source>
        <strain evidence="7">DSM 21036</strain>
    </source>
</reference>
<dbReference type="GO" id="GO:0004633">
    <property type="term" value="F:phosphopantothenoylcysteine decarboxylase activity"/>
    <property type="evidence" value="ECO:0007669"/>
    <property type="project" value="UniProtKB-UniRule"/>
</dbReference>
<dbReference type="EC" id="6.3.2.5" evidence="3"/>
<dbReference type="InterPro" id="IPR005252">
    <property type="entry name" value="CoaBC"/>
</dbReference>
<comment type="catalytic activity">
    <reaction evidence="3 4">
        <text>(R)-4'-phosphopantothenate + L-cysteine + CTP = N-[(R)-4-phosphopantothenoyl]-L-cysteine + CMP + diphosphate + H(+)</text>
        <dbReference type="Rhea" id="RHEA:19397"/>
        <dbReference type="ChEBI" id="CHEBI:10986"/>
        <dbReference type="ChEBI" id="CHEBI:15378"/>
        <dbReference type="ChEBI" id="CHEBI:33019"/>
        <dbReference type="ChEBI" id="CHEBI:35235"/>
        <dbReference type="ChEBI" id="CHEBI:37563"/>
        <dbReference type="ChEBI" id="CHEBI:59458"/>
        <dbReference type="ChEBI" id="CHEBI:60377"/>
        <dbReference type="EC" id="6.3.2.5"/>
    </reaction>
</comment>
<comment type="caution">
    <text evidence="7">The sequence shown here is derived from an EMBL/GenBank/DDBJ whole genome shotgun (WGS) entry which is preliminary data.</text>
</comment>
<dbReference type="Pfam" id="PF04127">
    <property type="entry name" value="DFP"/>
    <property type="match status" value="1"/>
</dbReference>
<dbReference type="GO" id="GO:0015941">
    <property type="term" value="P:pantothenate catabolic process"/>
    <property type="evidence" value="ECO:0007669"/>
    <property type="project" value="InterPro"/>
</dbReference>
<dbReference type="Gene3D" id="3.40.50.1950">
    <property type="entry name" value="Flavin prenyltransferase-like"/>
    <property type="match status" value="1"/>
</dbReference>
<evidence type="ECO:0000259" key="5">
    <source>
        <dbReference type="Pfam" id="PF02441"/>
    </source>
</evidence>
<dbReference type="EC" id="4.1.1.36" evidence="3"/>
<sequence>MPRILLGVCGGIAAYKALEFTRLALKAGHSVRVVQTEAATRFVGQASFAGITGAPVLVTEWEPDPLRGVFPGDPLPDHAPLSHLALVEHADAYLIAPATAQTLAKLAHGTADNLLTAAALACRRPLIVAPAMNNAMYEHAATQANLALLRERGVTVLTPGTGSLGSPGEFGIGRLPESPELLAAVENALRVGGELDGANVLVTAGGTREAIDSVRFVGNRSSGRMGFAVAEEAQRRGASVTVVAANVSIPRSPGIAYVDVTSAAELADACAARFDACDVLLMAAAVADYRPAEAQAGKIKKDRTGAELNLSLVRTTDVLSVLSERRRPGQLIVGFAAEHGAGALAYGREKLTRKKLDAIVVNDIGGAGIGFESTDNEVWIVTADEERHVPKASKGVVAAAILDAVLSRRSSNDIKVRR</sequence>
<dbReference type="SUPFAM" id="SSF52507">
    <property type="entry name" value="Homo-oligomeric flavin-containing Cys decarboxylases, HFCD"/>
    <property type="match status" value="1"/>
</dbReference>
<dbReference type="PANTHER" id="PTHR14359">
    <property type="entry name" value="HOMO-OLIGOMERIC FLAVIN CONTAINING CYS DECARBOXYLASE FAMILY"/>
    <property type="match status" value="1"/>
</dbReference>
<dbReference type="InterPro" id="IPR007085">
    <property type="entry name" value="DNA/pantothenate-metab_flavo_C"/>
</dbReference>
<proteinExistence type="inferred from homology"/>
<feature type="region of interest" description="Phosphopantothenoylcysteine decarboxylase" evidence="3">
    <location>
        <begin position="1"/>
        <end position="199"/>
    </location>
</feature>
<keyword evidence="3" id="KW-0511">Multifunctional enzyme</keyword>
<evidence type="ECO:0000256" key="3">
    <source>
        <dbReference type="HAMAP-Rule" id="MF_02225"/>
    </source>
</evidence>
<feature type="binding site" evidence="3">
    <location>
        <position position="350"/>
    </location>
    <ligand>
        <name>CTP</name>
        <dbReference type="ChEBI" id="CHEBI:37563"/>
    </ligand>
</feature>
<dbReference type="AlphaFoldDB" id="A0A9X3MXR7"/>
<dbReference type="RefSeq" id="WP_270042831.1">
    <property type="nucleotide sequence ID" value="NZ_JAPDOD010000026.1"/>
</dbReference>
<dbReference type="InterPro" id="IPR035929">
    <property type="entry name" value="CoaB-like_sf"/>
</dbReference>
<evidence type="ECO:0000313" key="7">
    <source>
        <dbReference type="EMBL" id="MDA0163586.1"/>
    </source>
</evidence>
<dbReference type="InterPro" id="IPR036551">
    <property type="entry name" value="Flavin_trans-like"/>
</dbReference>
<dbReference type="GO" id="GO:0004632">
    <property type="term" value="F:phosphopantothenate--cysteine ligase activity"/>
    <property type="evidence" value="ECO:0007669"/>
    <property type="project" value="UniProtKB-UniRule"/>
</dbReference>
<keyword evidence="3" id="KW-0479">Metal-binding</keyword>
<dbReference type="Pfam" id="PF02441">
    <property type="entry name" value="Flavoprotein"/>
    <property type="match status" value="1"/>
</dbReference>
<organism evidence="7 8">
    <name type="scientific">Solirubrobacter ginsenosidimutans</name>
    <dbReference type="NCBI Taxonomy" id="490573"/>
    <lineage>
        <taxon>Bacteria</taxon>
        <taxon>Bacillati</taxon>
        <taxon>Actinomycetota</taxon>
        <taxon>Thermoleophilia</taxon>
        <taxon>Solirubrobacterales</taxon>
        <taxon>Solirubrobacteraceae</taxon>
        <taxon>Solirubrobacter</taxon>
    </lineage>
</organism>
<dbReference type="GO" id="GO:0046872">
    <property type="term" value="F:metal ion binding"/>
    <property type="evidence" value="ECO:0007669"/>
    <property type="project" value="UniProtKB-KW"/>
</dbReference>
<keyword evidence="3 4" id="KW-0436">Ligase</keyword>
<evidence type="ECO:0000256" key="4">
    <source>
        <dbReference type="RuleBase" id="RU364078"/>
    </source>
</evidence>
<dbReference type="NCBIfam" id="TIGR00521">
    <property type="entry name" value="coaBC_dfp"/>
    <property type="match status" value="1"/>
</dbReference>
<dbReference type="SUPFAM" id="SSF102645">
    <property type="entry name" value="CoaB-like"/>
    <property type="match status" value="1"/>
</dbReference>
<dbReference type="PANTHER" id="PTHR14359:SF6">
    <property type="entry name" value="PHOSPHOPANTOTHENOYLCYSTEINE DECARBOXYLASE"/>
    <property type="match status" value="1"/>
</dbReference>
<dbReference type="HAMAP" id="MF_02225">
    <property type="entry name" value="CoaBC"/>
    <property type="match status" value="1"/>
</dbReference>
<evidence type="ECO:0000256" key="1">
    <source>
        <dbReference type="ARBA" id="ARBA00022793"/>
    </source>
</evidence>
<evidence type="ECO:0000259" key="6">
    <source>
        <dbReference type="Pfam" id="PF04127"/>
    </source>
</evidence>
<keyword evidence="3 4" id="KW-0285">Flavoprotein</keyword>
<feature type="binding site" evidence="3">
    <location>
        <position position="298"/>
    </location>
    <ligand>
        <name>CTP</name>
        <dbReference type="ChEBI" id="CHEBI:37563"/>
    </ligand>
</feature>
<dbReference type="GO" id="GO:0015937">
    <property type="term" value="P:coenzyme A biosynthetic process"/>
    <property type="evidence" value="ECO:0007669"/>
    <property type="project" value="UniProtKB-UniRule"/>
</dbReference>
<comment type="catalytic activity">
    <reaction evidence="3 4">
        <text>N-[(R)-4-phosphopantothenoyl]-L-cysteine + H(+) = (R)-4'-phosphopantetheine + CO2</text>
        <dbReference type="Rhea" id="RHEA:16793"/>
        <dbReference type="ChEBI" id="CHEBI:15378"/>
        <dbReference type="ChEBI" id="CHEBI:16526"/>
        <dbReference type="ChEBI" id="CHEBI:59458"/>
        <dbReference type="ChEBI" id="CHEBI:61723"/>
        <dbReference type="EC" id="4.1.1.36"/>
    </reaction>
</comment>
<feature type="domain" description="DNA/pantothenate metabolism flavoprotein C-terminal" evidence="6">
    <location>
        <begin position="195"/>
        <end position="406"/>
    </location>
</feature>
<feature type="binding site" evidence="3">
    <location>
        <position position="288"/>
    </location>
    <ligand>
        <name>CTP</name>
        <dbReference type="ChEBI" id="CHEBI:37563"/>
    </ligand>
</feature>
<dbReference type="Proteomes" id="UP001149140">
    <property type="component" value="Unassembled WGS sequence"/>
</dbReference>
<comment type="function">
    <text evidence="4">Catalyzes two steps in the biosynthesis of coenzyme A. In the first step cysteine is conjugated to 4'-phosphopantothenate to form 4-phosphopantothenoylcysteine, in the latter compound is decarboxylated to form 4'-phosphopantotheine.</text>
</comment>
<comment type="pathway">
    <text evidence="3 4">Cofactor biosynthesis; coenzyme A biosynthesis; CoA from (R)-pantothenate: step 3/5.</text>
</comment>
<accession>A0A9X3MXR7</accession>
<dbReference type="InterPro" id="IPR003382">
    <property type="entry name" value="Flavoprotein"/>
</dbReference>
<evidence type="ECO:0000256" key="2">
    <source>
        <dbReference type="ARBA" id="ARBA00023239"/>
    </source>
</evidence>
<keyword evidence="2 3" id="KW-0456">Lyase</keyword>
<name>A0A9X3MXR7_9ACTN</name>
<evidence type="ECO:0000313" key="8">
    <source>
        <dbReference type="Proteomes" id="UP001149140"/>
    </source>
</evidence>
<gene>
    <name evidence="3 7" type="primary">coaBC</name>
    <name evidence="7" type="ORF">OM076_25150</name>
</gene>
<feature type="binding site" evidence="3">
    <location>
        <position position="354"/>
    </location>
    <ligand>
        <name>CTP</name>
        <dbReference type="ChEBI" id="CHEBI:37563"/>
    </ligand>
</feature>
<protein>
    <recommendedName>
        <fullName evidence="3">Coenzyme A biosynthesis bifunctional protein CoaBC</fullName>
    </recommendedName>
    <alternativeName>
        <fullName evidence="3">DNA/pantothenate metabolism flavoprotein</fullName>
    </alternativeName>
    <alternativeName>
        <fullName evidence="3">Phosphopantothenoylcysteine synthetase/decarboxylase</fullName>
        <shortName evidence="3">PPCS-PPCDC</shortName>
    </alternativeName>
    <domain>
        <recommendedName>
            <fullName evidence="3">Phosphopantothenoylcysteine decarboxylase</fullName>
            <shortName evidence="3">PPC decarboxylase</shortName>
            <shortName evidence="3">PPC-DC</shortName>
            <ecNumber evidence="3">4.1.1.36</ecNumber>
        </recommendedName>
        <alternativeName>
            <fullName evidence="3">CoaC</fullName>
        </alternativeName>
    </domain>
    <domain>
        <recommendedName>
            <fullName evidence="3">Phosphopantothenate--cysteine ligase</fullName>
            <ecNumber evidence="3">6.3.2.5</ecNumber>
        </recommendedName>
        <alternativeName>
            <fullName evidence="3">CoaB</fullName>
        </alternativeName>
        <alternativeName>
            <fullName evidence="3">Phosphopantothenoylcysteine synthetase</fullName>
            <shortName evidence="3">PPC synthetase</shortName>
            <shortName evidence="3">PPC-S</shortName>
        </alternativeName>
    </domain>
</protein>
<comment type="cofactor">
    <cofactor evidence="3">
        <name>FMN</name>
        <dbReference type="ChEBI" id="CHEBI:58210"/>
    </cofactor>
    <text evidence="3">Binds 1 FMN per subunit.</text>
</comment>
<comment type="pathway">
    <text evidence="3 4">Cofactor biosynthesis; coenzyme A biosynthesis; CoA from (R)-pantothenate: step 2/5.</text>
</comment>
<comment type="function">
    <text evidence="3">Catalyzes two sequential steps in the biosynthesis of coenzyme A. In the first step cysteine is conjugated to 4'-phosphopantothenate to form 4-phosphopantothenoylcysteine. In the second step the latter compound is decarboxylated to form 4'-phosphopantotheine.</text>
</comment>
<feature type="binding site" evidence="3">
    <location>
        <position position="335"/>
    </location>
    <ligand>
        <name>CTP</name>
        <dbReference type="ChEBI" id="CHEBI:37563"/>
    </ligand>
</feature>
<dbReference type="GO" id="GO:0010181">
    <property type="term" value="F:FMN binding"/>
    <property type="evidence" value="ECO:0007669"/>
    <property type="project" value="UniProtKB-UniRule"/>
</dbReference>
<keyword evidence="1 3" id="KW-0210">Decarboxylase</keyword>
<dbReference type="GO" id="GO:0071513">
    <property type="term" value="C:phosphopantothenoylcysteine decarboxylase complex"/>
    <property type="evidence" value="ECO:0007669"/>
    <property type="project" value="TreeGrafter"/>
</dbReference>
<comment type="caution">
    <text evidence="3">Lacks conserved residue(s) required for the propagation of feature annotation.</text>
</comment>